<dbReference type="Pfam" id="PF00857">
    <property type="entry name" value="Isochorismatase"/>
    <property type="match status" value="1"/>
</dbReference>
<evidence type="ECO:0000256" key="1">
    <source>
        <dbReference type="ARBA" id="ARBA00022801"/>
    </source>
</evidence>
<dbReference type="EMBL" id="FQXE01000011">
    <property type="protein sequence ID" value="SHI17827.1"/>
    <property type="molecule type" value="Genomic_DNA"/>
</dbReference>
<dbReference type="InterPro" id="IPR036380">
    <property type="entry name" value="Isochorismatase-like_sf"/>
</dbReference>
<gene>
    <name evidence="3" type="ORF">SAMN04488135_111158</name>
</gene>
<accession>A0A1M5Z0M3</accession>
<dbReference type="Proteomes" id="UP000184226">
    <property type="component" value="Unassembled WGS sequence"/>
</dbReference>
<dbReference type="Gene3D" id="3.40.50.850">
    <property type="entry name" value="Isochorismatase-like"/>
    <property type="match status" value="1"/>
</dbReference>
<dbReference type="STRING" id="658167.SAMN04488135_111158"/>
<dbReference type="AlphaFoldDB" id="A0A1M5Z0M3"/>
<keyword evidence="1" id="KW-0378">Hydrolase</keyword>
<dbReference type="InterPro" id="IPR000868">
    <property type="entry name" value="Isochorismatase-like_dom"/>
</dbReference>
<reference evidence="3 4" key="1">
    <citation type="submission" date="2016-11" db="EMBL/GenBank/DDBJ databases">
        <authorList>
            <person name="Jaros S."/>
            <person name="Januszkiewicz K."/>
            <person name="Wedrychowicz H."/>
        </authorList>
    </citation>
    <scope>NUCLEOTIDE SEQUENCE [LARGE SCALE GENOMIC DNA]</scope>
    <source>
        <strain evidence="3 4">CGMCC 1.10190</strain>
    </source>
</reference>
<organism evidence="3 4">
    <name type="scientific">Pollutimonas bauzanensis</name>
    <dbReference type="NCBI Taxonomy" id="658167"/>
    <lineage>
        <taxon>Bacteria</taxon>
        <taxon>Pseudomonadati</taxon>
        <taxon>Pseudomonadota</taxon>
        <taxon>Betaproteobacteria</taxon>
        <taxon>Burkholderiales</taxon>
        <taxon>Alcaligenaceae</taxon>
        <taxon>Pollutimonas</taxon>
    </lineage>
</organism>
<name>A0A1M5Z0M3_9BURK</name>
<protein>
    <submittedName>
        <fullName evidence="3">Nicotinamidase-related amidase</fullName>
    </submittedName>
</protein>
<sequence length="213" mass="22335">MKDQANVLSGFNGVLAPGVKPALLVIDFQRGFTEAGVSPLASDCSAAIASTNRLIAALRETGPVIFTVVGYSANYADIGCWMQKCQSLSTLVRGTAACELDPRLDFDAQRDLILHKTQASAFFGTALPGILAAAHCDMLVVAGCTTSGCVRASVVDAMQYGFPPFVVRDCVTDRSAAQHESNLIDMSSKYAEVVAIDAMLAELGSIAGQQLPA</sequence>
<dbReference type="SUPFAM" id="SSF52499">
    <property type="entry name" value="Isochorismatase-like hydrolases"/>
    <property type="match status" value="1"/>
</dbReference>
<dbReference type="PANTHER" id="PTHR43540:SF1">
    <property type="entry name" value="ISOCHORISMATASE HYDROLASE"/>
    <property type="match status" value="1"/>
</dbReference>
<dbReference type="GO" id="GO:0016787">
    <property type="term" value="F:hydrolase activity"/>
    <property type="evidence" value="ECO:0007669"/>
    <property type="project" value="UniProtKB-KW"/>
</dbReference>
<dbReference type="RefSeq" id="WP_073106057.1">
    <property type="nucleotide sequence ID" value="NZ_FQXE01000011.1"/>
</dbReference>
<proteinExistence type="predicted"/>
<dbReference type="OrthoDB" id="5360912at2"/>
<evidence type="ECO:0000313" key="4">
    <source>
        <dbReference type="Proteomes" id="UP000184226"/>
    </source>
</evidence>
<dbReference type="PANTHER" id="PTHR43540">
    <property type="entry name" value="PEROXYUREIDOACRYLATE/UREIDOACRYLATE AMIDOHYDROLASE-RELATED"/>
    <property type="match status" value="1"/>
</dbReference>
<keyword evidence="4" id="KW-1185">Reference proteome</keyword>
<dbReference type="InterPro" id="IPR050272">
    <property type="entry name" value="Isochorismatase-like_hydrls"/>
</dbReference>
<feature type="domain" description="Isochorismatase-like" evidence="2">
    <location>
        <begin position="22"/>
        <end position="196"/>
    </location>
</feature>
<evidence type="ECO:0000313" key="3">
    <source>
        <dbReference type="EMBL" id="SHI17827.1"/>
    </source>
</evidence>
<evidence type="ECO:0000259" key="2">
    <source>
        <dbReference type="Pfam" id="PF00857"/>
    </source>
</evidence>